<accession>A0A2M4DJE4</accession>
<organism evidence="2">
    <name type="scientific">Anopheles darlingi</name>
    <name type="common">Mosquito</name>
    <dbReference type="NCBI Taxonomy" id="43151"/>
    <lineage>
        <taxon>Eukaryota</taxon>
        <taxon>Metazoa</taxon>
        <taxon>Ecdysozoa</taxon>
        <taxon>Arthropoda</taxon>
        <taxon>Hexapoda</taxon>
        <taxon>Insecta</taxon>
        <taxon>Pterygota</taxon>
        <taxon>Neoptera</taxon>
        <taxon>Endopterygota</taxon>
        <taxon>Diptera</taxon>
        <taxon>Nematocera</taxon>
        <taxon>Culicoidea</taxon>
        <taxon>Culicidae</taxon>
        <taxon>Anophelinae</taxon>
        <taxon>Anopheles</taxon>
    </lineage>
</organism>
<dbReference type="EMBL" id="GGFL01013488">
    <property type="protein sequence ID" value="MBW77666.1"/>
    <property type="molecule type" value="Transcribed_RNA"/>
</dbReference>
<protein>
    <submittedName>
        <fullName evidence="2">Putative secreted protein</fullName>
    </submittedName>
</protein>
<feature type="signal peptide" evidence="1">
    <location>
        <begin position="1"/>
        <end position="26"/>
    </location>
</feature>
<dbReference type="AlphaFoldDB" id="A0A2M4DJE4"/>
<name>A0A2M4DJE4_ANODA</name>
<feature type="chain" id="PRO_5014779297" evidence="1">
    <location>
        <begin position="27"/>
        <end position="82"/>
    </location>
</feature>
<evidence type="ECO:0000256" key="1">
    <source>
        <dbReference type="SAM" id="SignalP"/>
    </source>
</evidence>
<keyword evidence="1" id="KW-0732">Signal</keyword>
<proteinExistence type="predicted"/>
<reference evidence="2" key="1">
    <citation type="submission" date="2018-01" db="EMBL/GenBank/DDBJ databases">
        <title>An insight into the sialome of Amazonian anophelines.</title>
        <authorList>
            <person name="Ribeiro J.M."/>
            <person name="Scarpassa V."/>
            <person name="Calvo E."/>
        </authorList>
    </citation>
    <scope>NUCLEOTIDE SEQUENCE</scope>
</reference>
<evidence type="ECO:0000313" key="2">
    <source>
        <dbReference type="EMBL" id="MBW77666.1"/>
    </source>
</evidence>
<sequence length="82" mass="9040">MRIMNSSRVCFLFSLSYLYFPSACRAYAETGHPVKSVSKTPFIVKLTIFIRSGLSGGGQGQIDVMRDVLLSECDACDLEVVI</sequence>